<evidence type="ECO:0000313" key="5">
    <source>
        <dbReference type="EMBL" id="PWG64058.1"/>
    </source>
</evidence>
<dbReference type="PROSITE" id="PS51257">
    <property type="entry name" value="PROKAR_LIPOPROTEIN"/>
    <property type="match status" value="1"/>
</dbReference>
<proteinExistence type="predicted"/>
<organism evidence="5 6">
    <name type="scientific">Sediminicurvatus halobius</name>
    <dbReference type="NCBI Taxonomy" id="2182432"/>
    <lineage>
        <taxon>Bacteria</taxon>
        <taxon>Pseudomonadati</taxon>
        <taxon>Pseudomonadota</taxon>
        <taxon>Gammaproteobacteria</taxon>
        <taxon>Chromatiales</taxon>
        <taxon>Ectothiorhodospiraceae</taxon>
        <taxon>Sediminicurvatus</taxon>
    </lineage>
</organism>
<feature type="signal peptide" evidence="4">
    <location>
        <begin position="1"/>
        <end position="21"/>
    </location>
</feature>
<feature type="chain" id="PRO_5015526134" evidence="4">
    <location>
        <begin position="22"/>
        <end position="256"/>
    </location>
</feature>
<keyword evidence="1" id="KW-0677">Repeat</keyword>
<dbReference type="Proteomes" id="UP000245474">
    <property type="component" value="Unassembled WGS sequence"/>
</dbReference>
<dbReference type="AlphaFoldDB" id="A0A2U2N4U4"/>
<dbReference type="InterPro" id="IPR019734">
    <property type="entry name" value="TPR_rpt"/>
</dbReference>
<protein>
    <submittedName>
        <fullName evidence="5">Type IV pilus biogenesis/stability protein PilW</fullName>
    </submittedName>
</protein>
<feature type="repeat" description="TPR" evidence="3">
    <location>
        <begin position="35"/>
        <end position="68"/>
    </location>
</feature>
<dbReference type="InterPro" id="IPR052346">
    <property type="entry name" value="O-mannosyl-transferase_TMTC"/>
</dbReference>
<dbReference type="OrthoDB" id="9814042at2"/>
<dbReference type="NCBIfam" id="TIGR02521">
    <property type="entry name" value="type_IV_pilW"/>
    <property type="match status" value="1"/>
</dbReference>
<dbReference type="PANTHER" id="PTHR44227:SF3">
    <property type="entry name" value="PROTEIN O-MANNOSYL-TRANSFERASE TMTC4"/>
    <property type="match status" value="1"/>
</dbReference>
<keyword evidence="6" id="KW-1185">Reference proteome</keyword>
<dbReference type="PROSITE" id="PS50005">
    <property type="entry name" value="TPR"/>
    <property type="match status" value="2"/>
</dbReference>
<keyword evidence="2 3" id="KW-0802">TPR repeat</keyword>
<evidence type="ECO:0000256" key="4">
    <source>
        <dbReference type="SAM" id="SignalP"/>
    </source>
</evidence>
<dbReference type="InterPro" id="IPR013360">
    <property type="entry name" value="Pilus_4_PilW"/>
</dbReference>
<dbReference type="SUPFAM" id="SSF48452">
    <property type="entry name" value="TPR-like"/>
    <property type="match status" value="1"/>
</dbReference>
<dbReference type="Pfam" id="PF13432">
    <property type="entry name" value="TPR_16"/>
    <property type="match status" value="2"/>
</dbReference>
<gene>
    <name evidence="5" type="ORF">DEM34_06035</name>
</gene>
<dbReference type="EMBL" id="QFFI01000007">
    <property type="protein sequence ID" value="PWG64058.1"/>
    <property type="molecule type" value="Genomic_DNA"/>
</dbReference>
<name>A0A2U2N4U4_9GAMM</name>
<comment type="caution">
    <text evidence="5">The sequence shown here is derived from an EMBL/GenBank/DDBJ whole genome shotgun (WGS) entry which is preliminary data.</text>
</comment>
<feature type="repeat" description="TPR" evidence="3">
    <location>
        <begin position="69"/>
        <end position="102"/>
    </location>
</feature>
<dbReference type="Gene3D" id="1.25.40.10">
    <property type="entry name" value="Tetratricopeptide repeat domain"/>
    <property type="match status" value="1"/>
</dbReference>
<keyword evidence="4" id="KW-0732">Signal</keyword>
<dbReference type="RefSeq" id="WP_109677293.1">
    <property type="nucleotide sequence ID" value="NZ_CP086615.1"/>
</dbReference>
<dbReference type="PANTHER" id="PTHR44227">
    <property type="match status" value="1"/>
</dbReference>
<evidence type="ECO:0000313" key="6">
    <source>
        <dbReference type="Proteomes" id="UP000245474"/>
    </source>
</evidence>
<evidence type="ECO:0000256" key="2">
    <source>
        <dbReference type="ARBA" id="ARBA00022803"/>
    </source>
</evidence>
<evidence type="ECO:0000256" key="3">
    <source>
        <dbReference type="PROSITE-ProRule" id="PRU00339"/>
    </source>
</evidence>
<accession>A0A2U2N4U4</accession>
<sequence length="256" mass="28799">MRRLAPLVLVLLALLAGCATTGNPTMTSEQAARASEANTQLAIRYLQQGNLQEALRKAQKAVEQDGDSSPAHMVTAEIYNQLDEADQARRYYQQAVRLDPENGAALNNFGRFLCARGERERAQELFERAADNPLYERPEVPLTNAGRCALQDGQKAEAEDYFRAALQRNPRFPTALLNLAALRLDDGDSLSARAFYERYLDAVNRQTPESLWVGIRLAAATDDRDRLASYSLLLRQRYPESEEAARLLEWERNGRL</sequence>
<dbReference type="SMART" id="SM00028">
    <property type="entry name" value="TPR"/>
    <property type="match status" value="4"/>
</dbReference>
<evidence type="ECO:0000256" key="1">
    <source>
        <dbReference type="ARBA" id="ARBA00022737"/>
    </source>
</evidence>
<reference evidence="5 6" key="1">
    <citation type="submission" date="2018-05" db="EMBL/GenBank/DDBJ databases">
        <title>Spiribacter halobius sp. nov., a moderately halophilic bacterium isolated from marine solar saltern.</title>
        <authorList>
            <person name="Zheng W.-S."/>
            <person name="Lu D.-C."/>
            <person name="Du Z.-J."/>
        </authorList>
    </citation>
    <scope>NUCLEOTIDE SEQUENCE [LARGE SCALE GENOMIC DNA]</scope>
    <source>
        <strain evidence="5 6">E85</strain>
    </source>
</reference>
<dbReference type="InterPro" id="IPR011990">
    <property type="entry name" value="TPR-like_helical_dom_sf"/>
</dbReference>